<dbReference type="GO" id="GO:0000149">
    <property type="term" value="F:SNARE binding"/>
    <property type="evidence" value="ECO:0007669"/>
    <property type="project" value="TreeGrafter"/>
</dbReference>
<gene>
    <name evidence="2" type="ORF">ES332_D02G097600v1</name>
</gene>
<dbReference type="Pfam" id="PF04810">
    <property type="entry name" value="zf-Sec23_Sec24"/>
    <property type="match status" value="1"/>
</dbReference>
<dbReference type="PANTHER" id="PTHR13803:SF4">
    <property type="entry name" value="SECRETORY 24CD, ISOFORM C"/>
    <property type="match status" value="1"/>
</dbReference>
<dbReference type="Proteomes" id="UP000322667">
    <property type="component" value="Chromosome D02"/>
</dbReference>
<accession>A0A5D2LV63</accession>
<evidence type="ECO:0000259" key="1">
    <source>
        <dbReference type="Pfam" id="PF04810"/>
    </source>
</evidence>
<dbReference type="SUPFAM" id="SSF82919">
    <property type="entry name" value="Zn-finger domain of Sec23/24"/>
    <property type="match status" value="1"/>
</dbReference>
<protein>
    <recommendedName>
        <fullName evidence="1">Zinc finger Sec23/Sec24-type domain-containing protein</fullName>
    </recommendedName>
</protein>
<proteinExistence type="predicted"/>
<evidence type="ECO:0000313" key="3">
    <source>
        <dbReference type="Proteomes" id="UP000322667"/>
    </source>
</evidence>
<dbReference type="InterPro" id="IPR036174">
    <property type="entry name" value="Znf_Sec23_Sec24_sf"/>
</dbReference>
<name>A0A5D2LV63_GOSTO</name>
<dbReference type="GO" id="GO:0006886">
    <property type="term" value="P:intracellular protein transport"/>
    <property type="evidence" value="ECO:0007669"/>
    <property type="project" value="InterPro"/>
</dbReference>
<dbReference type="PANTHER" id="PTHR13803">
    <property type="entry name" value="SEC24-RELATED PROTEIN"/>
    <property type="match status" value="1"/>
</dbReference>
<keyword evidence="3" id="KW-1185">Reference proteome</keyword>
<dbReference type="InterPro" id="IPR050550">
    <property type="entry name" value="SEC23_SEC24_subfamily"/>
</dbReference>
<dbReference type="InterPro" id="IPR006895">
    <property type="entry name" value="Znf_Sec23_Sec24"/>
</dbReference>
<dbReference type="Gene3D" id="2.30.30.380">
    <property type="entry name" value="Zn-finger domain of Sec23/24"/>
    <property type="match status" value="1"/>
</dbReference>
<organism evidence="2 3">
    <name type="scientific">Gossypium tomentosum</name>
    <name type="common">Hawaiian cotton</name>
    <name type="synonym">Gossypium sandvicense</name>
    <dbReference type="NCBI Taxonomy" id="34277"/>
    <lineage>
        <taxon>Eukaryota</taxon>
        <taxon>Viridiplantae</taxon>
        <taxon>Streptophyta</taxon>
        <taxon>Embryophyta</taxon>
        <taxon>Tracheophyta</taxon>
        <taxon>Spermatophyta</taxon>
        <taxon>Magnoliopsida</taxon>
        <taxon>eudicotyledons</taxon>
        <taxon>Gunneridae</taxon>
        <taxon>Pentapetalae</taxon>
        <taxon>rosids</taxon>
        <taxon>malvids</taxon>
        <taxon>Malvales</taxon>
        <taxon>Malvaceae</taxon>
        <taxon>Malvoideae</taxon>
        <taxon>Gossypium</taxon>
    </lineage>
</organism>
<dbReference type="EMBL" id="CM017624">
    <property type="protein sequence ID" value="TYH82951.1"/>
    <property type="molecule type" value="Genomic_DNA"/>
</dbReference>
<feature type="domain" description="Zinc finger Sec23/Sec24-type" evidence="1">
    <location>
        <begin position="91"/>
        <end position="108"/>
    </location>
</feature>
<reference evidence="2 3" key="1">
    <citation type="submission" date="2019-07" db="EMBL/GenBank/DDBJ databases">
        <title>WGS assembly of Gossypium tomentosum.</title>
        <authorList>
            <person name="Chen Z.J."/>
            <person name="Sreedasyam A."/>
            <person name="Ando A."/>
            <person name="Song Q."/>
            <person name="De L."/>
            <person name="Hulse-Kemp A."/>
            <person name="Ding M."/>
            <person name="Ye W."/>
            <person name="Kirkbride R."/>
            <person name="Jenkins J."/>
            <person name="Plott C."/>
            <person name="Lovell J."/>
            <person name="Lin Y.-M."/>
            <person name="Vaughn R."/>
            <person name="Liu B."/>
            <person name="Li W."/>
            <person name="Simpson S."/>
            <person name="Scheffler B."/>
            <person name="Saski C."/>
            <person name="Grover C."/>
            <person name="Hu G."/>
            <person name="Conover J."/>
            <person name="Carlson J."/>
            <person name="Shu S."/>
            <person name="Boston L."/>
            <person name="Williams M."/>
            <person name="Peterson D."/>
            <person name="Mcgee K."/>
            <person name="Jones D."/>
            <person name="Wendel J."/>
            <person name="Stelly D."/>
            <person name="Grimwood J."/>
            <person name="Schmutz J."/>
        </authorList>
    </citation>
    <scope>NUCLEOTIDE SEQUENCE [LARGE SCALE GENOMIC DNA]</scope>
    <source>
        <strain evidence="2">7179.01</strain>
    </source>
</reference>
<dbReference type="GO" id="GO:0090110">
    <property type="term" value="P:COPII-coated vesicle cargo loading"/>
    <property type="evidence" value="ECO:0007669"/>
    <property type="project" value="TreeGrafter"/>
</dbReference>
<dbReference type="GO" id="GO:0008270">
    <property type="term" value="F:zinc ion binding"/>
    <property type="evidence" value="ECO:0007669"/>
    <property type="project" value="InterPro"/>
</dbReference>
<dbReference type="Gene3D" id="2.60.40.1670">
    <property type="entry name" value="beta-sandwich domain of Sec23/24"/>
    <property type="match status" value="1"/>
</dbReference>
<dbReference type="GO" id="GO:0070971">
    <property type="term" value="C:endoplasmic reticulum exit site"/>
    <property type="evidence" value="ECO:0007669"/>
    <property type="project" value="TreeGrafter"/>
</dbReference>
<evidence type="ECO:0000313" key="2">
    <source>
        <dbReference type="EMBL" id="TYH82951.1"/>
    </source>
</evidence>
<dbReference type="GO" id="GO:0030127">
    <property type="term" value="C:COPII vesicle coat"/>
    <property type="evidence" value="ECO:0007669"/>
    <property type="project" value="InterPro"/>
</dbReference>
<dbReference type="AlphaFoldDB" id="A0A5D2LV63"/>
<sequence length="108" mass="12143">MKVCSLISRNPKHPLLPPFLRGCNRATVYPVFRRLATLPSSELSLRKYIPCTADLLTTSSMQLALLVQPMALPHPSEDPIQVLDFGESGHVRCSRCKGYINPFMKFID</sequence>